<dbReference type="Gene3D" id="3.90.1440.10">
    <property type="entry name" value="SecA, preprotein cross-linking domain"/>
    <property type="match status" value="1"/>
</dbReference>
<accession>A0AAU0F5P6</accession>
<name>A0AAU0F5P6_9FLAO</name>
<protein>
    <submittedName>
        <fullName evidence="1">Uncharacterized protein</fullName>
    </submittedName>
</protein>
<reference evidence="1" key="1">
    <citation type="submission" date="2023-10" db="EMBL/GenBank/DDBJ databases">
        <title>Characterization and whole genome sequencing of a novel strain of Bergeyella porcorum QD2021 isolated from pig.</title>
        <authorList>
            <person name="Liu G."/>
            <person name="Chen C."/>
            <person name="Han X."/>
        </authorList>
    </citation>
    <scope>NUCLEOTIDE SEQUENCE</scope>
    <source>
        <strain evidence="1">QD2021</strain>
    </source>
</reference>
<evidence type="ECO:0000313" key="1">
    <source>
        <dbReference type="EMBL" id="WOC52113.1"/>
    </source>
</evidence>
<keyword evidence="2" id="KW-1185">Reference proteome</keyword>
<dbReference type="Proteomes" id="UP001432059">
    <property type="component" value="Chromosome"/>
</dbReference>
<organism evidence="1 2">
    <name type="scientific">Bergeyella porcorum</name>
    <dbReference type="NCBI Taxonomy" id="1735111"/>
    <lineage>
        <taxon>Bacteria</taxon>
        <taxon>Pseudomonadati</taxon>
        <taxon>Bacteroidota</taxon>
        <taxon>Flavobacteriia</taxon>
        <taxon>Flavobacteriales</taxon>
        <taxon>Weeksellaceae</taxon>
        <taxon>Bergeyella</taxon>
    </lineage>
</organism>
<dbReference type="AlphaFoldDB" id="A0AAU0F5P6"/>
<dbReference type="KEGG" id="bpor:BPO_1466"/>
<evidence type="ECO:0000313" key="2">
    <source>
        <dbReference type="Proteomes" id="UP001432059"/>
    </source>
</evidence>
<gene>
    <name evidence="1" type="ORF">BPO_1466</name>
</gene>
<sequence>MPKVDKDLYFVIDEKNNQIDLTDKGVEYMSAGNEDKDFFVLQDIGTEIAELEAKNLPKEEEFAAKEELFRSLQKSLNACIPSISCSKLIPFLKKTMSMW</sequence>
<dbReference type="EMBL" id="CP136426">
    <property type="protein sequence ID" value="WOC52113.1"/>
    <property type="molecule type" value="Genomic_DNA"/>
</dbReference>
<proteinExistence type="predicted"/>